<name>A0A2A9F8W5_9PSEU</name>
<organism evidence="2 3">
    <name type="scientific">Amycolatopsis sulphurea</name>
    <dbReference type="NCBI Taxonomy" id="76022"/>
    <lineage>
        <taxon>Bacteria</taxon>
        <taxon>Bacillati</taxon>
        <taxon>Actinomycetota</taxon>
        <taxon>Actinomycetes</taxon>
        <taxon>Pseudonocardiales</taxon>
        <taxon>Pseudonocardiaceae</taxon>
        <taxon>Amycolatopsis</taxon>
    </lineage>
</organism>
<feature type="transmembrane region" description="Helical" evidence="1">
    <location>
        <begin position="96"/>
        <end position="118"/>
    </location>
</feature>
<reference evidence="2 3" key="1">
    <citation type="submission" date="2017-10" db="EMBL/GenBank/DDBJ databases">
        <title>Sequencing the genomes of 1000 actinobacteria strains.</title>
        <authorList>
            <person name="Klenk H.-P."/>
        </authorList>
    </citation>
    <scope>NUCLEOTIDE SEQUENCE [LARGE SCALE GENOMIC DNA]</scope>
    <source>
        <strain evidence="2 3">DSM 46092</strain>
    </source>
</reference>
<feature type="transmembrane region" description="Helical" evidence="1">
    <location>
        <begin position="64"/>
        <end position="84"/>
    </location>
</feature>
<keyword evidence="1" id="KW-0812">Transmembrane</keyword>
<dbReference type="RefSeq" id="WP_098510857.1">
    <property type="nucleotide sequence ID" value="NZ_JBIAKZ010000005.1"/>
</dbReference>
<comment type="caution">
    <text evidence="2">The sequence shown here is derived from an EMBL/GenBank/DDBJ whole genome shotgun (WGS) entry which is preliminary data.</text>
</comment>
<gene>
    <name evidence="2" type="ORF">ATK36_1863</name>
</gene>
<keyword evidence="1" id="KW-1133">Transmembrane helix</keyword>
<proteinExistence type="predicted"/>
<dbReference type="EMBL" id="PDJK01000002">
    <property type="protein sequence ID" value="PFG46859.1"/>
    <property type="molecule type" value="Genomic_DNA"/>
</dbReference>
<keyword evidence="3" id="KW-1185">Reference proteome</keyword>
<feature type="transmembrane region" description="Helical" evidence="1">
    <location>
        <begin position="138"/>
        <end position="161"/>
    </location>
</feature>
<sequence>MAFSITRVTWREWLGLAAGLLALGTLFLPWTVLTAGAADADVQNAFQALPRGDVVRSAWNSDPFSWLPPFVLVLIGLAVVGLGQIRKVRMSGLPQLWLVGSLATVLLMAIGWATLDWVFDSDQRAFLDAAGITVGAGIGRYVGLLFALVSVVVAIFDIRAARAESRASRRRR</sequence>
<keyword evidence="1" id="KW-0472">Membrane</keyword>
<evidence type="ECO:0000256" key="1">
    <source>
        <dbReference type="SAM" id="Phobius"/>
    </source>
</evidence>
<protein>
    <submittedName>
        <fullName evidence="2">Uncharacterized protein</fullName>
    </submittedName>
</protein>
<evidence type="ECO:0000313" key="3">
    <source>
        <dbReference type="Proteomes" id="UP000243542"/>
    </source>
</evidence>
<dbReference type="AlphaFoldDB" id="A0A2A9F8W5"/>
<evidence type="ECO:0000313" key="2">
    <source>
        <dbReference type="EMBL" id="PFG46859.1"/>
    </source>
</evidence>
<dbReference type="Proteomes" id="UP000243542">
    <property type="component" value="Unassembled WGS sequence"/>
</dbReference>
<accession>A0A2A9F8W5</accession>